<gene>
    <name evidence="3" type="ORF">KLDO_g1545</name>
</gene>
<evidence type="ECO:0000259" key="2">
    <source>
        <dbReference type="PROSITE" id="PS51126"/>
    </source>
</evidence>
<feature type="region of interest" description="Disordered" evidence="1">
    <location>
        <begin position="729"/>
        <end position="751"/>
    </location>
</feature>
<dbReference type="AlphaFoldDB" id="A0A0A8L4V9"/>
<dbReference type="SMART" id="SM01132">
    <property type="entry name" value="DIL"/>
    <property type="match status" value="1"/>
</dbReference>
<name>A0A0A8L4V9_9SACH</name>
<reference evidence="3 4" key="1">
    <citation type="submission" date="2014-03" db="EMBL/GenBank/DDBJ databases">
        <title>The genome of Kluyveromyces dobzhanskii.</title>
        <authorList>
            <person name="Nystedt B."/>
            <person name="Astrom S."/>
        </authorList>
    </citation>
    <scope>NUCLEOTIDE SEQUENCE [LARGE SCALE GENOMIC DNA]</scope>
    <source>
        <strain evidence="3 4">CBS 2104</strain>
    </source>
</reference>
<evidence type="ECO:0000313" key="4">
    <source>
        <dbReference type="Proteomes" id="UP000031516"/>
    </source>
</evidence>
<dbReference type="OrthoDB" id="426293at2759"/>
<proteinExistence type="predicted"/>
<dbReference type="GO" id="GO:0051020">
    <property type="term" value="F:GTPase binding"/>
    <property type="evidence" value="ECO:0007669"/>
    <property type="project" value="TreeGrafter"/>
</dbReference>
<comment type="caution">
    <text evidence="3">The sequence shown here is derived from an EMBL/GenBank/DDBJ whole genome shotgun (WGS) entry which is preliminary data.</text>
</comment>
<dbReference type="EMBL" id="CCBQ010000020">
    <property type="protein sequence ID" value="CDO93243.1"/>
    <property type="molecule type" value="Genomic_DNA"/>
</dbReference>
<dbReference type="PROSITE" id="PS51126">
    <property type="entry name" value="DILUTE"/>
    <property type="match status" value="1"/>
</dbReference>
<dbReference type="PANTHER" id="PTHR16027">
    <property type="entry name" value="DILUTE DOMAIN-CONTAINING PROTEIN YPR089W"/>
    <property type="match status" value="1"/>
</dbReference>
<dbReference type="SUPFAM" id="SSF48403">
    <property type="entry name" value="Ankyrin repeat"/>
    <property type="match status" value="1"/>
</dbReference>
<dbReference type="InterPro" id="IPR036770">
    <property type="entry name" value="Ankyrin_rpt-contain_sf"/>
</dbReference>
<accession>A0A0A8L4V9</accession>
<feature type="compositionally biased region" description="Polar residues" evidence="1">
    <location>
        <begin position="738"/>
        <end position="751"/>
    </location>
</feature>
<feature type="domain" description="Dilute" evidence="2">
    <location>
        <begin position="314"/>
        <end position="658"/>
    </location>
</feature>
<evidence type="ECO:0000313" key="3">
    <source>
        <dbReference type="EMBL" id="CDO93243.1"/>
    </source>
</evidence>
<organism evidence="3 4">
    <name type="scientific">Kluyveromyces dobzhanskii CBS 2104</name>
    <dbReference type="NCBI Taxonomy" id="1427455"/>
    <lineage>
        <taxon>Eukaryota</taxon>
        <taxon>Fungi</taxon>
        <taxon>Dikarya</taxon>
        <taxon>Ascomycota</taxon>
        <taxon>Saccharomycotina</taxon>
        <taxon>Saccharomycetes</taxon>
        <taxon>Saccharomycetales</taxon>
        <taxon>Saccharomycetaceae</taxon>
        <taxon>Kluyveromyces</taxon>
    </lineage>
</organism>
<dbReference type="Gene3D" id="1.25.40.20">
    <property type="entry name" value="Ankyrin repeat-containing domain"/>
    <property type="match status" value="1"/>
</dbReference>
<dbReference type="InterPro" id="IPR052072">
    <property type="entry name" value="Vascular_dev_regulator"/>
</dbReference>
<dbReference type="Pfam" id="PF01843">
    <property type="entry name" value="DIL"/>
    <property type="match status" value="2"/>
</dbReference>
<dbReference type="Proteomes" id="UP000031516">
    <property type="component" value="Unassembled WGS sequence"/>
</dbReference>
<protein>
    <submittedName>
        <fullName evidence="3">WGS project CCBQ000000000 data, contig 00097</fullName>
    </submittedName>
</protein>
<sequence length="751" mass="87530">MNIEDPWKSAAFDSPTNGLQGFDILKHDNDDQLDKIKESLLNKVEDSKWGHVYKLFEDPYSSEFEFQSAIQNLNVNSKRVTGVPLLIYCIAYDRLPFLETLLSNRKDYKKELDLNLTDDINRWTPIMWCCYLNRYECLTELMRFSDQLDMFYTTATGQSVRSLLVPGTAIHSFMDIHQVFTMKPNDLPDLYKAAPEPNSTIDPTIDELNLQTADMRLHNDIDDDTAYFEPDSSSAVLQNQPDIPPDSEFNYRFLEAGQYISFTSLDTDKLSSLVAELPNKYPHKPNIAAAVTFQCIRYAHHKRHNRTMIESVFNSCLQKLSTPDSNQDILKQSYTLGYLNILYYYLYRDEAVLAAYPHLLQDIIDSILSLLKNLSTSINSRLRPLLHPGILDYTSISDVRETLYKNDWNFFKKRKLNRMKHDSYDDILQHLYPPSVKEQMKPSPLKIVQTLGALTYVFDLHEIHPVLLQQCLSMSSKWLANTLFNEIIQSKHLASRANAMQIRLNLSILQDWVKNHNFHVDKPDLMDDFMWQMFPLTIVQAVGSIDLKSPIQALENVNFYRPIKKEPCTDETNSLFFYQTFSQIWQFHLEPVYQLLQWLQVATSLDANDDVLNATIDMMSRLNVTQMYKSLDRYRYEVHEEKTAMKKLLKQRVKGLKEQENVSLDTEFCVKLTLPTLHELYSLYDECEDSYRFLPILPIGVRDEIDDIHDQIKSNEQYEVSSNAFENMDEPKPAAHSVWNSNDMKLSENPW</sequence>
<dbReference type="PANTHER" id="PTHR16027:SF6">
    <property type="entry name" value="DILUTE DOMAIN-CONTAINING PROTEIN"/>
    <property type="match status" value="1"/>
</dbReference>
<keyword evidence="4" id="KW-1185">Reference proteome</keyword>
<evidence type="ECO:0000256" key="1">
    <source>
        <dbReference type="SAM" id="MobiDB-lite"/>
    </source>
</evidence>
<dbReference type="InterPro" id="IPR002710">
    <property type="entry name" value="Dilute_dom"/>
</dbReference>